<dbReference type="CDD" id="cd00761">
    <property type="entry name" value="Glyco_tranf_GTA_type"/>
    <property type="match status" value="1"/>
</dbReference>
<dbReference type="Pfam" id="PF00535">
    <property type="entry name" value="Glycos_transf_2"/>
    <property type="match status" value="1"/>
</dbReference>
<dbReference type="EMBL" id="CP036316">
    <property type="protein sequence ID" value="QDT66898.1"/>
    <property type="molecule type" value="Genomic_DNA"/>
</dbReference>
<keyword evidence="2" id="KW-0808">Transferase</keyword>
<accession>A0A517TET9</accession>
<dbReference type="InterPro" id="IPR001173">
    <property type="entry name" value="Glyco_trans_2-like"/>
</dbReference>
<proteinExistence type="predicted"/>
<evidence type="ECO:0000313" key="2">
    <source>
        <dbReference type="EMBL" id="QDT66898.1"/>
    </source>
</evidence>
<dbReference type="Proteomes" id="UP000319976">
    <property type="component" value="Chromosome"/>
</dbReference>
<dbReference type="PANTHER" id="PTHR22916">
    <property type="entry name" value="GLYCOSYLTRANSFERASE"/>
    <property type="match status" value="1"/>
</dbReference>
<name>A0A517TET9_9PLAN</name>
<sequence>MSRVSICLPHWQAIRFIQPCLRSIRKHSAGHDVEIIVVDNGSKDGSLDYLRSLDWIRLIERPDESPDNWPMNVFTAWDEGLKVATGDYYITMHSDVFLRRDGWLKPFLREIERGEKIAASGAWKLELVHPFYLWQKEVTNFLPSLIKKWRGRVRAIADIAGEYPRDYLAMYRTEVVRKHNLTFCCLYGDRGGGYSIARQLREAGYEMGMFPVSEMARYAVHVTHGSAGASIGAKELNHTRSQKAAERRVQAVLNSTWFRELEQAEEWDHSLSRAA</sequence>
<dbReference type="Gene3D" id="3.90.550.10">
    <property type="entry name" value="Spore Coat Polysaccharide Biosynthesis Protein SpsA, Chain A"/>
    <property type="match status" value="1"/>
</dbReference>
<dbReference type="AlphaFoldDB" id="A0A517TET9"/>
<protein>
    <submittedName>
        <fullName evidence="2">Putative glycosyl transferase</fullName>
    </submittedName>
</protein>
<organism evidence="2 3">
    <name type="scientific">Calycomorphotria hydatis</name>
    <dbReference type="NCBI Taxonomy" id="2528027"/>
    <lineage>
        <taxon>Bacteria</taxon>
        <taxon>Pseudomonadati</taxon>
        <taxon>Planctomycetota</taxon>
        <taxon>Planctomycetia</taxon>
        <taxon>Planctomycetales</taxon>
        <taxon>Planctomycetaceae</taxon>
        <taxon>Calycomorphotria</taxon>
    </lineage>
</organism>
<dbReference type="GO" id="GO:0016758">
    <property type="term" value="F:hexosyltransferase activity"/>
    <property type="evidence" value="ECO:0007669"/>
    <property type="project" value="UniProtKB-ARBA"/>
</dbReference>
<dbReference type="KEGG" id="chya:V22_41700"/>
<keyword evidence="3" id="KW-1185">Reference proteome</keyword>
<dbReference type="SUPFAM" id="SSF53448">
    <property type="entry name" value="Nucleotide-diphospho-sugar transferases"/>
    <property type="match status" value="1"/>
</dbReference>
<gene>
    <name evidence="2" type="ORF">V22_41700</name>
</gene>
<evidence type="ECO:0000259" key="1">
    <source>
        <dbReference type="Pfam" id="PF00535"/>
    </source>
</evidence>
<evidence type="ECO:0000313" key="3">
    <source>
        <dbReference type="Proteomes" id="UP000319976"/>
    </source>
</evidence>
<dbReference type="RefSeq" id="WP_197439802.1">
    <property type="nucleotide sequence ID" value="NZ_CP036316.1"/>
</dbReference>
<feature type="domain" description="Glycosyltransferase 2-like" evidence="1">
    <location>
        <begin position="5"/>
        <end position="144"/>
    </location>
</feature>
<dbReference type="InterPro" id="IPR029044">
    <property type="entry name" value="Nucleotide-diphossugar_trans"/>
</dbReference>
<reference evidence="2 3" key="1">
    <citation type="submission" date="2019-02" db="EMBL/GenBank/DDBJ databases">
        <title>Deep-cultivation of Planctomycetes and their phenomic and genomic characterization uncovers novel biology.</title>
        <authorList>
            <person name="Wiegand S."/>
            <person name="Jogler M."/>
            <person name="Boedeker C."/>
            <person name="Pinto D."/>
            <person name="Vollmers J."/>
            <person name="Rivas-Marin E."/>
            <person name="Kohn T."/>
            <person name="Peeters S.H."/>
            <person name="Heuer A."/>
            <person name="Rast P."/>
            <person name="Oberbeckmann S."/>
            <person name="Bunk B."/>
            <person name="Jeske O."/>
            <person name="Meyerdierks A."/>
            <person name="Storesund J.E."/>
            <person name="Kallscheuer N."/>
            <person name="Luecker S."/>
            <person name="Lage O.M."/>
            <person name="Pohl T."/>
            <person name="Merkel B.J."/>
            <person name="Hornburger P."/>
            <person name="Mueller R.-W."/>
            <person name="Bruemmer F."/>
            <person name="Labrenz M."/>
            <person name="Spormann A.M."/>
            <person name="Op den Camp H."/>
            <person name="Overmann J."/>
            <person name="Amann R."/>
            <person name="Jetten M.S.M."/>
            <person name="Mascher T."/>
            <person name="Medema M.H."/>
            <person name="Devos D.P."/>
            <person name="Kaster A.-K."/>
            <person name="Ovreas L."/>
            <person name="Rohde M."/>
            <person name="Galperin M.Y."/>
            <person name="Jogler C."/>
        </authorList>
    </citation>
    <scope>NUCLEOTIDE SEQUENCE [LARGE SCALE GENOMIC DNA]</scope>
    <source>
        <strain evidence="2 3">V22</strain>
    </source>
</reference>